<evidence type="ECO:0000313" key="2">
    <source>
        <dbReference type="EMBL" id="GAA4408477.1"/>
    </source>
</evidence>
<evidence type="ECO:0000313" key="3">
    <source>
        <dbReference type="Proteomes" id="UP001500945"/>
    </source>
</evidence>
<keyword evidence="3" id="KW-1185">Reference proteome</keyword>
<dbReference type="Proteomes" id="UP001500945">
    <property type="component" value="Unassembled WGS sequence"/>
</dbReference>
<organism evidence="2 3">
    <name type="scientific">Fodinibacter luteus</name>
    <dbReference type="NCBI Taxonomy" id="552064"/>
    <lineage>
        <taxon>Bacteria</taxon>
        <taxon>Bacillati</taxon>
        <taxon>Actinomycetota</taxon>
        <taxon>Actinomycetes</taxon>
        <taxon>Micrococcales</taxon>
        <taxon>Intrasporangiaceae</taxon>
        <taxon>Fodinibacter (ex Wang et al. 2009)</taxon>
    </lineage>
</organism>
<reference evidence="3" key="1">
    <citation type="journal article" date="2019" name="Int. J. Syst. Evol. Microbiol.">
        <title>The Global Catalogue of Microorganisms (GCM) 10K type strain sequencing project: providing services to taxonomists for standard genome sequencing and annotation.</title>
        <authorList>
            <consortium name="The Broad Institute Genomics Platform"/>
            <consortium name="The Broad Institute Genome Sequencing Center for Infectious Disease"/>
            <person name="Wu L."/>
            <person name="Ma J."/>
        </authorList>
    </citation>
    <scope>NUCLEOTIDE SEQUENCE [LARGE SCALE GENOMIC DNA]</scope>
    <source>
        <strain evidence="3">JCM 17809</strain>
    </source>
</reference>
<dbReference type="EMBL" id="BAABGM010000015">
    <property type="protein sequence ID" value="GAA4408477.1"/>
    <property type="molecule type" value="Genomic_DNA"/>
</dbReference>
<proteinExistence type="predicted"/>
<accession>A0ABP8KJ89</accession>
<gene>
    <name evidence="2" type="ORF">GCM10023168_25950</name>
</gene>
<evidence type="ECO:0000259" key="1">
    <source>
        <dbReference type="Pfam" id="PF12728"/>
    </source>
</evidence>
<comment type="caution">
    <text evidence="2">The sequence shown here is derived from an EMBL/GenBank/DDBJ whole genome shotgun (WGS) entry which is preliminary data.</text>
</comment>
<sequence>MPVDDGGSRVGVGWHTDVVARRFLPLTEVSEILDISAAQAYALVRSGDLPAIKVGGRGQWRIETVELEAYIQRMYAETRELVSTRTDRTDDAETHDT</sequence>
<name>A0ABP8KJ89_9MICO</name>
<feature type="domain" description="Helix-turn-helix" evidence="1">
    <location>
        <begin position="27"/>
        <end position="73"/>
    </location>
</feature>
<dbReference type="Pfam" id="PF12728">
    <property type="entry name" value="HTH_17"/>
    <property type="match status" value="1"/>
</dbReference>
<protein>
    <recommendedName>
        <fullName evidence="1">Helix-turn-helix domain-containing protein</fullName>
    </recommendedName>
</protein>
<dbReference type="InterPro" id="IPR041657">
    <property type="entry name" value="HTH_17"/>
</dbReference>